<dbReference type="Proteomes" id="UP000663865">
    <property type="component" value="Unassembled WGS sequence"/>
</dbReference>
<dbReference type="AlphaFoldDB" id="A0A818JB86"/>
<feature type="compositionally biased region" description="Basic residues" evidence="1">
    <location>
        <begin position="345"/>
        <end position="359"/>
    </location>
</feature>
<protein>
    <submittedName>
        <fullName evidence="2">Uncharacterized protein</fullName>
    </submittedName>
</protein>
<feature type="region of interest" description="Disordered" evidence="1">
    <location>
        <begin position="204"/>
        <end position="359"/>
    </location>
</feature>
<feature type="compositionally biased region" description="Polar residues" evidence="1">
    <location>
        <begin position="226"/>
        <end position="249"/>
    </location>
</feature>
<feature type="compositionally biased region" description="Low complexity" evidence="1">
    <location>
        <begin position="280"/>
        <end position="296"/>
    </location>
</feature>
<evidence type="ECO:0000313" key="2">
    <source>
        <dbReference type="EMBL" id="CAF3536470.1"/>
    </source>
</evidence>
<name>A0A818JB86_9BILA</name>
<evidence type="ECO:0000256" key="1">
    <source>
        <dbReference type="SAM" id="MobiDB-lite"/>
    </source>
</evidence>
<accession>A0A818JB86</accession>
<reference evidence="2" key="1">
    <citation type="submission" date="2021-02" db="EMBL/GenBank/DDBJ databases">
        <authorList>
            <person name="Nowell W R."/>
        </authorList>
    </citation>
    <scope>NUCLEOTIDE SEQUENCE</scope>
</reference>
<sequence length="359" mass="41212">MKKFNLWTYYKSDDDLHLFLKKVMAIVLLIPSLMDNAFKLLQKKDLNNKKLKRFQESLKKCMMYVNKQWLKSEMRTMITFYEVEFKTNNCLQFFFTTRGQQNHLSIWLLIQLLIFEETAVRMKHFHTLNGFYRVYNREQEVEKLIQFGFNELKYNGQLPVVADYTSFALHNKFYVSRERYYDVTKLGARKQTHKHPLATVAATTITSTASSSRPDGHSTDDEDSVNTDPQQSLSIVPTTLAATTKTISPGNKKRKNKDRLTGTTRSTPAQDRLRVRTKESAVATSPSASSPQPAIATKPMQPKTVVSVTRKRGRVLEHEENDENNGDTPGMLDCSTTTSTNGKAMKAKNRATTNKRMKK</sequence>
<organism evidence="2 3">
    <name type="scientific">Rotaria socialis</name>
    <dbReference type="NCBI Taxonomy" id="392032"/>
    <lineage>
        <taxon>Eukaryota</taxon>
        <taxon>Metazoa</taxon>
        <taxon>Spiralia</taxon>
        <taxon>Gnathifera</taxon>
        <taxon>Rotifera</taxon>
        <taxon>Eurotatoria</taxon>
        <taxon>Bdelloidea</taxon>
        <taxon>Philodinida</taxon>
        <taxon>Philodinidae</taxon>
        <taxon>Rotaria</taxon>
    </lineage>
</organism>
<evidence type="ECO:0000313" key="3">
    <source>
        <dbReference type="Proteomes" id="UP000663865"/>
    </source>
</evidence>
<comment type="caution">
    <text evidence="2">The sequence shown here is derived from an EMBL/GenBank/DDBJ whole genome shotgun (WGS) entry which is preliminary data.</text>
</comment>
<proteinExistence type="predicted"/>
<gene>
    <name evidence="2" type="ORF">KIK155_LOCUS17725</name>
</gene>
<dbReference type="EMBL" id="CAJNYV010003126">
    <property type="protein sequence ID" value="CAF3536470.1"/>
    <property type="molecule type" value="Genomic_DNA"/>
</dbReference>